<protein>
    <submittedName>
        <fullName evidence="3">PAZ domain-containing protein</fullName>
    </submittedName>
</protein>
<dbReference type="SMART" id="SM00949">
    <property type="entry name" value="PAZ"/>
    <property type="match status" value="1"/>
</dbReference>
<dbReference type="Gene3D" id="3.40.50.2300">
    <property type="match status" value="1"/>
</dbReference>
<dbReference type="Proteomes" id="UP000095285">
    <property type="component" value="Unassembled WGS sequence"/>
</dbReference>
<dbReference type="GO" id="GO:0003723">
    <property type="term" value="F:RNA binding"/>
    <property type="evidence" value="ECO:0007669"/>
    <property type="project" value="InterPro"/>
</dbReference>
<dbReference type="PANTHER" id="PTHR22891">
    <property type="entry name" value="EUKARYOTIC TRANSLATION INITIATION FACTOR 2C"/>
    <property type="match status" value="1"/>
</dbReference>
<dbReference type="AlphaFoldDB" id="A0A1I7VCU1"/>
<dbReference type="Pfam" id="PF02170">
    <property type="entry name" value="PAZ"/>
    <property type="match status" value="1"/>
</dbReference>
<evidence type="ECO:0000259" key="1">
    <source>
        <dbReference type="PROSITE" id="PS50821"/>
    </source>
</evidence>
<dbReference type="InterPro" id="IPR003100">
    <property type="entry name" value="PAZ_dom"/>
</dbReference>
<dbReference type="InterPro" id="IPR036085">
    <property type="entry name" value="PAZ_dom_sf"/>
</dbReference>
<dbReference type="STRING" id="7209.A0A1I7VCU1"/>
<dbReference type="Gene3D" id="2.170.260.10">
    <property type="entry name" value="paz domain"/>
    <property type="match status" value="1"/>
</dbReference>
<name>A0A1I7VCU1_LOALO</name>
<evidence type="ECO:0000313" key="3">
    <source>
        <dbReference type="WBParaSite" id="EN70_12381"/>
    </source>
</evidence>
<feature type="domain" description="PAZ" evidence="1">
    <location>
        <begin position="356"/>
        <end position="463"/>
    </location>
</feature>
<reference evidence="2" key="1">
    <citation type="submission" date="2012-04" db="EMBL/GenBank/DDBJ databases">
        <title>The Genome Sequence of Loa loa.</title>
        <authorList>
            <consortium name="The Broad Institute Genome Sequencing Platform"/>
            <consortium name="Broad Institute Genome Sequencing Center for Infectious Disease"/>
            <person name="Nutman T.B."/>
            <person name="Fink D.L."/>
            <person name="Russ C."/>
            <person name="Young S."/>
            <person name="Zeng Q."/>
            <person name="Gargeya S."/>
            <person name="Alvarado L."/>
            <person name="Berlin A."/>
            <person name="Chapman S.B."/>
            <person name="Chen Z."/>
            <person name="Freedman E."/>
            <person name="Gellesch M."/>
            <person name="Goldberg J."/>
            <person name="Griggs A."/>
            <person name="Gujja S."/>
            <person name="Heilman E.R."/>
            <person name="Heiman D."/>
            <person name="Howarth C."/>
            <person name="Mehta T."/>
            <person name="Neiman D."/>
            <person name="Pearson M."/>
            <person name="Roberts A."/>
            <person name="Saif S."/>
            <person name="Shea T."/>
            <person name="Shenoy N."/>
            <person name="Sisk P."/>
            <person name="Stolte C."/>
            <person name="Sykes S."/>
            <person name="White J."/>
            <person name="Yandava C."/>
            <person name="Haas B."/>
            <person name="Henn M.R."/>
            <person name="Nusbaum C."/>
            <person name="Birren B."/>
        </authorList>
    </citation>
    <scope>NUCLEOTIDE SEQUENCE [LARGE SCALE GENOMIC DNA]</scope>
</reference>
<dbReference type="PROSITE" id="PS50821">
    <property type="entry name" value="PAZ"/>
    <property type="match status" value="1"/>
</dbReference>
<keyword evidence="2" id="KW-1185">Reference proteome</keyword>
<dbReference type="WBParaSite" id="EN70_12381">
    <property type="protein sequence ID" value="EN70_12381"/>
    <property type="gene ID" value="EN70_12381"/>
</dbReference>
<reference evidence="3" key="2">
    <citation type="submission" date="2016-11" db="UniProtKB">
        <authorList>
            <consortium name="WormBaseParasite"/>
        </authorList>
    </citation>
    <scope>IDENTIFICATION</scope>
</reference>
<dbReference type="CDD" id="cd02846">
    <property type="entry name" value="PAZ_argonaute_like"/>
    <property type="match status" value="1"/>
</dbReference>
<dbReference type="SUPFAM" id="SSF101690">
    <property type="entry name" value="PAZ domain"/>
    <property type="match status" value="1"/>
</dbReference>
<proteinExistence type="predicted"/>
<sequence length="682" mass="77970">MKIGEIDNIHDIFHIRSGGGLELQKFHRRYGKLRLQWIWYVANFGTTKLTMLQNGGGGDDLISSISTHSMRYPDFPDFVQQCSQISGLPVRLAEEKPPGTRAYETLDVVTNVWGLIPRENIPVYRYDFRVLEEYPPKSNSEPSFKEVSRQTKNDYLTVDRKTKCLTVYQTLLKREKQFFGAVDSLIYDRASILYSLRKLSFPKASGDEQQATFFLKPDELPTNIVNEDCVKIHIHVKPCKEDFQLTMNDLKSCVSNNPDEINHSLQQFLEILAMQEVFFMEGRFVSYGAGECYLMYPNQFGFGERDTPELEEGKYVAVGAAKGVRIVEGPEALKGHQCSIVKKAAFHVDNQCLLEKVECILRRSRVILMRGIDHLSIAILSKALKGLFVRCNYGKNRAFTIGGVSKENARTSKLVSRTGEMSVEKYFEMKYSVKLKYPTLPLIMERCQTKSNFYPMEVLIVCENQRVSKGQQTPSQVQTMIRACATVPSLRLQQTNTLSQAMKLNSSNQNKWMAKCNVAVTNNLTFTARVLPTPSIEYRTNGWIKPSEKTSWTVGKYQYLIPGVCRNWYAVALMGKYMDIFLQHCRLHGMEMRDPLKYVYIPHAKQQNVEPLITEAKSLGATFIHFVTADELNYHAHIKYIESQEQVVTQDLKASTALSVTTQNKRQTLDNIVNKTNIKLED</sequence>
<accession>A0A1I7VCU1</accession>
<organism evidence="2 3">
    <name type="scientific">Loa loa</name>
    <name type="common">Eye worm</name>
    <name type="synonym">Filaria loa</name>
    <dbReference type="NCBI Taxonomy" id="7209"/>
    <lineage>
        <taxon>Eukaryota</taxon>
        <taxon>Metazoa</taxon>
        <taxon>Ecdysozoa</taxon>
        <taxon>Nematoda</taxon>
        <taxon>Chromadorea</taxon>
        <taxon>Rhabditida</taxon>
        <taxon>Spirurina</taxon>
        <taxon>Spiruromorpha</taxon>
        <taxon>Filarioidea</taxon>
        <taxon>Onchocercidae</taxon>
        <taxon>Loa</taxon>
    </lineage>
</organism>
<evidence type="ECO:0000313" key="2">
    <source>
        <dbReference type="Proteomes" id="UP000095285"/>
    </source>
</evidence>